<feature type="transmembrane region" description="Helical" evidence="2">
    <location>
        <begin position="358"/>
        <end position="377"/>
    </location>
</feature>
<evidence type="ECO:0000256" key="2">
    <source>
        <dbReference type="SAM" id="Phobius"/>
    </source>
</evidence>
<organism evidence="3 4">
    <name type="scientific">Haloechinothrix salitolerans</name>
    <dbReference type="NCBI Taxonomy" id="926830"/>
    <lineage>
        <taxon>Bacteria</taxon>
        <taxon>Bacillati</taxon>
        <taxon>Actinomycetota</taxon>
        <taxon>Actinomycetes</taxon>
        <taxon>Pseudonocardiales</taxon>
        <taxon>Pseudonocardiaceae</taxon>
        <taxon>Haloechinothrix</taxon>
    </lineage>
</organism>
<keyword evidence="4" id="KW-1185">Reference proteome</keyword>
<dbReference type="SUPFAM" id="SSF82866">
    <property type="entry name" value="Multidrug efflux transporter AcrB transmembrane domain"/>
    <property type="match status" value="2"/>
</dbReference>
<dbReference type="RefSeq" id="WP_345406054.1">
    <property type="nucleotide sequence ID" value="NZ_BAABLA010000121.1"/>
</dbReference>
<reference evidence="4" key="1">
    <citation type="journal article" date="2019" name="Int. J. Syst. Evol. Microbiol.">
        <title>The Global Catalogue of Microorganisms (GCM) 10K type strain sequencing project: providing services to taxonomists for standard genome sequencing and annotation.</title>
        <authorList>
            <consortium name="The Broad Institute Genomics Platform"/>
            <consortium name="The Broad Institute Genome Sequencing Center for Infectious Disease"/>
            <person name="Wu L."/>
            <person name="Ma J."/>
        </authorList>
    </citation>
    <scope>NUCLEOTIDE SEQUENCE [LARGE SCALE GENOMIC DNA]</scope>
    <source>
        <strain evidence="4">KCTC 32255</strain>
    </source>
</reference>
<dbReference type="EMBL" id="JBHSXX010000001">
    <property type="protein sequence ID" value="MFC6866882.1"/>
    <property type="molecule type" value="Genomic_DNA"/>
</dbReference>
<feature type="transmembrane region" description="Helical" evidence="2">
    <location>
        <begin position="612"/>
        <end position="630"/>
    </location>
</feature>
<keyword evidence="2" id="KW-0472">Membrane</keyword>
<dbReference type="PANTHER" id="PTHR33406:SF13">
    <property type="entry name" value="MEMBRANE PROTEIN YDFJ"/>
    <property type="match status" value="1"/>
</dbReference>
<evidence type="ECO:0000313" key="4">
    <source>
        <dbReference type="Proteomes" id="UP001596337"/>
    </source>
</evidence>
<name>A0ABW2BX82_9PSEU</name>
<protein>
    <submittedName>
        <fullName evidence="3">RND transporter</fullName>
    </submittedName>
</protein>
<gene>
    <name evidence="3" type="ORF">ACFQGD_06950</name>
</gene>
<feature type="transmembrane region" description="Helical" evidence="2">
    <location>
        <begin position="698"/>
        <end position="720"/>
    </location>
</feature>
<feature type="region of interest" description="Disordered" evidence="1">
    <location>
        <begin position="386"/>
        <end position="421"/>
    </location>
</feature>
<dbReference type="PANTHER" id="PTHR33406">
    <property type="entry name" value="MEMBRANE PROTEIN MJ1562-RELATED"/>
    <property type="match status" value="1"/>
</dbReference>
<feature type="compositionally biased region" description="Basic and acidic residues" evidence="1">
    <location>
        <begin position="386"/>
        <end position="405"/>
    </location>
</feature>
<keyword evidence="2" id="KW-0812">Transmembrane</keyword>
<proteinExistence type="predicted"/>
<keyword evidence="2" id="KW-1133">Transmembrane helix</keyword>
<feature type="transmembrane region" description="Helical" evidence="2">
    <location>
        <begin position="726"/>
        <end position="745"/>
    </location>
</feature>
<feature type="transmembrane region" description="Helical" evidence="2">
    <location>
        <begin position="306"/>
        <end position="326"/>
    </location>
</feature>
<comment type="caution">
    <text evidence="3">The sequence shown here is derived from an EMBL/GenBank/DDBJ whole genome shotgun (WGS) entry which is preliminary data.</text>
</comment>
<accession>A0ABW2BX82</accession>
<feature type="transmembrane region" description="Helical" evidence="2">
    <location>
        <begin position="664"/>
        <end position="686"/>
    </location>
</feature>
<feature type="transmembrane region" description="Helical" evidence="2">
    <location>
        <begin position="250"/>
        <end position="268"/>
    </location>
</feature>
<evidence type="ECO:0000256" key="1">
    <source>
        <dbReference type="SAM" id="MobiDB-lite"/>
    </source>
</evidence>
<feature type="transmembrane region" description="Helical" evidence="2">
    <location>
        <begin position="425"/>
        <end position="445"/>
    </location>
</feature>
<feature type="transmembrane region" description="Helical" evidence="2">
    <location>
        <begin position="280"/>
        <end position="300"/>
    </location>
</feature>
<evidence type="ECO:0000313" key="3">
    <source>
        <dbReference type="EMBL" id="MFC6866882.1"/>
    </source>
</evidence>
<feature type="transmembrane region" description="Helical" evidence="2">
    <location>
        <begin position="333"/>
        <end position="352"/>
    </location>
</feature>
<dbReference type="InterPro" id="IPR050545">
    <property type="entry name" value="Mycobact_MmpL"/>
</dbReference>
<feature type="transmembrane region" description="Helical" evidence="2">
    <location>
        <begin position="637"/>
        <end position="658"/>
    </location>
</feature>
<dbReference type="Proteomes" id="UP001596337">
    <property type="component" value="Unassembled WGS sequence"/>
</dbReference>
<sequence>MGIASGVAGGLLQVRTDTSVESFLPAGDPAVLALEEAARSFGGDPLVVIVESATEPDMEQGVLAPAQLPQLLRVEGELSRLPDVAAVYGPATVLNQIAASAQNMLASLSGRRDATRHRAEKAARERGAAKEEITAAGDAAVEEFDDRYGRLLVRGLPAGLPTLRNPAFVKQVIFDDNGEPKSRWDFVVPRKDTVSILIRPRAGLDQAGTERLVADVRATLANASLATRRTTVTGVPVVTAALGTQVRQEILLVGGIALAAIAASYLAVPWTRRRWRRLLPLMATLAATALVLSGFGWLGWPLSLGVIAFLPILLGIASDFPAYLLNAVSIRRVVVVALASAAAFASLAFSPLPFVGDLGLALAAGQLLALLAAVWYVRWRRKGGVDTDHDRRPGDGESHGARGDEGAAAEHVPDPGRGSGGHGMVARGVALALLSAVAAVGWLSFDRMTIEANPIRLAEGMPETDDIRHAERVLGASGELQLLVRGDVATPEALRWMKEAERALVVEHGDDLQPILTPRGLLDFLGTEPNQSQIDAGLRLLPEYLTHAVVRGDRRQAAMNFRLAVQDLADQKQLIEQVRAELPATPEGLDVEVVGLSVAASRAYELMSADRYLTSMAGLAGAGLVLLVGLSRRTDAVRAIFAAVLAVGWGLACAWALGVTLTPLTIVLGSLTTAIACEYSALFGGVNVRSAGRLRRTVCVAALSAALGYLSLLLSGLAVLREFGAMLAGAVALSFLAAIILNRLLPGRTATSGSAEFAERRSPHGHVSMTGS</sequence>